<comment type="similarity">
    <text evidence="1">Belongs to the SUN family.</text>
</comment>
<dbReference type="AlphaFoldDB" id="A0A261XV17"/>
<dbReference type="Proteomes" id="UP000242875">
    <property type="component" value="Unassembled WGS sequence"/>
</dbReference>
<protein>
    <submittedName>
        <fullName evidence="2">Uncharacterized protein</fullName>
    </submittedName>
</protein>
<dbReference type="PANTHER" id="PTHR31654">
    <property type="entry name" value="SECRETED BETA-GLUCOSIDASE ADG3-RELATED"/>
    <property type="match status" value="1"/>
</dbReference>
<organism evidence="2 3">
    <name type="scientific">Bifiguratus adelaidae</name>
    <dbReference type="NCBI Taxonomy" id="1938954"/>
    <lineage>
        <taxon>Eukaryota</taxon>
        <taxon>Fungi</taxon>
        <taxon>Fungi incertae sedis</taxon>
        <taxon>Mucoromycota</taxon>
        <taxon>Mucoromycotina</taxon>
        <taxon>Endogonomycetes</taxon>
        <taxon>Endogonales</taxon>
        <taxon>Endogonales incertae sedis</taxon>
        <taxon>Bifiguratus</taxon>
    </lineage>
</organism>
<name>A0A261XV17_9FUNG</name>
<accession>A0A261XV17</accession>
<dbReference type="PANTHER" id="PTHR31654:SF0">
    <property type="entry name" value="SECRETED BETA-GLUCOSIDASE ADG3-RELATED"/>
    <property type="match status" value="1"/>
</dbReference>
<evidence type="ECO:0000313" key="2">
    <source>
        <dbReference type="EMBL" id="OZJ02216.1"/>
    </source>
</evidence>
<proteinExistence type="inferred from homology"/>
<evidence type="ECO:0000256" key="1">
    <source>
        <dbReference type="ARBA" id="ARBA00010579"/>
    </source>
</evidence>
<dbReference type="EMBL" id="MVBO01000176">
    <property type="protein sequence ID" value="OZJ02216.1"/>
    <property type="molecule type" value="Genomic_DNA"/>
</dbReference>
<dbReference type="Pfam" id="PF03856">
    <property type="entry name" value="SUN"/>
    <property type="match status" value="1"/>
</dbReference>
<dbReference type="InterPro" id="IPR005556">
    <property type="entry name" value="SUN"/>
</dbReference>
<dbReference type="InterPro" id="IPR053088">
    <property type="entry name" value="Beta-glucosidase/SUN-like"/>
</dbReference>
<reference evidence="2 3" key="1">
    <citation type="journal article" date="2017" name="Mycologia">
        <title>Bifiguratus adelaidae, gen. et sp. nov., a new member of Mucoromycotina in endophytic and soil-dwelling habitats.</title>
        <authorList>
            <person name="Torres-Cruz T.J."/>
            <person name="Billingsley Tobias T.L."/>
            <person name="Almatruk M."/>
            <person name="Hesse C."/>
            <person name="Kuske C.R."/>
            <person name="Desiro A."/>
            <person name="Benucci G.M."/>
            <person name="Bonito G."/>
            <person name="Stajich J.E."/>
            <person name="Dunlap C."/>
            <person name="Arnold A.E."/>
            <person name="Porras-Alfaro A."/>
        </authorList>
    </citation>
    <scope>NUCLEOTIDE SEQUENCE [LARGE SCALE GENOMIC DNA]</scope>
    <source>
        <strain evidence="2 3">AZ0501</strain>
    </source>
</reference>
<evidence type="ECO:0000313" key="3">
    <source>
        <dbReference type="Proteomes" id="UP000242875"/>
    </source>
</evidence>
<comment type="caution">
    <text evidence="2">The sequence shown here is derived from an EMBL/GenBank/DDBJ whole genome shotgun (WGS) entry which is preliminary data.</text>
</comment>
<dbReference type="OrthoDB" id="5554151at2759"/>
<gene>
    <name evidence="2" type="ORF">BZG36_04722</name>
</gene>
<sequence length="305" mass="32200">MAIAQWTAAAPTTSKRVITHIEARNRKVISNLGLVEMAESLNDKLTGVGTKSTPNGQCGFPFAEANLTAITPDAQNAGWAMSPNQACTVGSYCPYACASGMYSAQWDPSVTKISYPSSMNGGLYCNENGTLTKPFPERPLCLPGLDNVAVQNTLKSNVSICQTVYPGNEAMLIPTVAVAQGKPATINTPPHTYWLGTSAQYYVNKEGSGAGQCIWGTDAQPVGNWGPYVFGSGQGADGNTYISVVYNPLYLQKGYSPKDTYNVKIECTGGQCNGLPCQCEQGNCSPNGGCTVAIQPGGSARFVLY</sequence>
<keyword evidence="3" id="KW-1185">Reference proteome</keyword>